<sequence length="286" mass="29789">MSGAARTAASRLAREPHALAPDLFAGRTVLVSGGGSGIGMAIAWLFGRLGARVAICGRSAERLEQAAADMTAHGIDLLWMPTDIRDEEAVARLFDAVTGRFGWLDALVNNAGGQYPQAAADIVPKGWRAVVETNLTGSWLMMQAAATHWIGAGRPGSIVNIVASNERGMPGIIHSSAARAGVINASKTAAVEWAPNAIRVNCIAPGLIETPGLDVYPDEARAGFANANPQRRSGDPWEVAQAVAFLSSPAASFVTGATLVIDGGGALSGELWTHRPSPYDRGTTEQ</sequence>
<evidence type="ECO:0000256" key="17">
    <source>
        <dbReference type="ARBA" id="ARBA00048686"/>
    </source>
</evidence>
<evidence type="ECO:0000256" key="13">
    <source>
        <dbReference type="ARBA" id="ARBA00038622"/>
    </source>
</evidence>
<evidence type="ECO:0000256" key="1">
    <source>
        <dbReference type="ARBA" id="ARBA00004275"/>
    </source>
</evidence>
<evidence type="ECO:0000256" key="10">
    <source>
        <dbReference type="ARBA" id="ARBA00023140"/>
    </source>
</evidence>
<evidence type="ECO:0000256" key="19">
    <source>
        <dbReference type="ARBA" id="ARBA00049251"/>
    </source>
</evidence>
<keyword evidence="9" id="KW-0443">Lipid metabolism</keyword>
<keyword evidence="11" id="KW-0275">Fatty acid biosynthesis</keyword>
<evidence type="ECO:0000313" key="23">
    <source>
        <dbReference type="Proteomes" id="UP000535078"/>
    </source>
</evidence>
<evidence type="ECO:0000256" key="14">
    <source>
        <dbReference type="ARBA" id="ARBA00038849"/>
    </source>
</evidence>
<comment type="catalytic activity">
    <reaction evidence="18">
        <text>(2E)-hexenoyl-CoA + NADPH + H(+) = hexanoyl-CoA + NADP(+)</text>
        <dbReference type="Rhea" id="RHEA:44956"/>
        <dbReference type="ChEBI" id="CHEBI:15378"/>
        <dbReference type="ChEBI" id="CHEBI:57783"/>
        <dbReference type="ChEBI" id="CHEBI:58349"/>
        <dbReference type="ChEBI" id="CHEBI:62077"/>
        <dbReference type="ChEBI" id="CHEBI:62620"/>
    </reaction>
    <physiologicalReaction direction="left-to-right" evidence="18">
        <dbReference type="Rhea" id="RHEA:44957"/>
    </physiologicalReaction>
</comment>
<reference evidence="22 23" key="1">
    <citation type="submission" date="2020-03" db="EMBL/GenBank/DDBJ databases">
        <title>Genomic Encyclopedia of Type Strains, Phase IV (KMG-IV): sequencing the most valuable type-strain genomes for metagenomic binning, comparative biology and taxonomic classification.</title>
        <authorList>
            <person name="Goeker M."/>
        </authorList>
    </citation>
    <scope>NUCLEOTIDE SEQUENCE [LARGE SCALE GENOMIC DNA]</scope>
    <source>
        <strain evidence="22 23">DSM 25229</strain>
    </source>
</reference>
<dbReference type="PRINTS" id="PR00081">
    <property type="entry name" value="GDHRDH"/>
</dbReference>
<comment type="caution">
    <text evidence="22">The sequence shown here is derived from an EMBL/GenBank/DDBJ whole genome shotgun (WGS) entry which is preliminary data.</text>
</comment>
<evidence type="ECO:0000256" key="11">
    <source>
        <dbReference type="ARBA" id="ARBA00023160"/>
    </source>
</evidence>
<evidence type="ECO:0000256" key="4">
    <source>
        <dbReference type="ARBA" id="ARBA00022516"/>
    </source>
</evidence>
<dbReference type="GO" id="GO:0019166">
    <property type="term" value="F:trans-2-enoyl-CoA reductase (NADPH) activity"/>
    <property type="evidence" value="ECO:0007669"/>
    <property type="project" value="UniProtKB-EC"/>
</dbReference>
<name>A0A7X5XS87_9SPHN</name>
<keyword evidence="23" id="KW-1185">Reference proteome</keyword>
<dbReference type="AlphaFoldDB" id="A0A7X5XS87"/>
<comment type="pathway">
    <text evidence="2">Lipid metabolism.</text>
</comment>
<evidence type="ECO:0000256" key="21">
    <source>
        <dbReference type="ARBA" id="ARBA00049559"/>
    </source>
</evidence>
<gene>
    <name evidence="22" type="ORF">GGR90_002295</name>
</gene>
<evidence type="ECO:0000256" key="15">
    <source>
        <dbReference type="ARBA" id="ARBA00041063"/>
    </source>
</evidence>
<dbReference type="PANTHER" id="PTHR24317">
    <property type="entry name" value="PEROXISOMAL TRANS-2-ENOYL-COA REDUCTASE"/>
    <property type="match status" value="1"/>
</dbReference>
<evidence type="ECO:0000256" key="12">
    <source>
        <dbReference type="ARBA" id="ARBA00037124"/>
    </source>
</evidence>
<evidence type="ECO:0000256" key="9">
    <source>
        <dbReference type="ARBA" id="ARBA00023098"/>
    </source>
</evidence>
<dbReference type="EMBL" id="JAATIT010000003">
    <property type="protein sequence ID" value="NJB90101.1"/>
    <property type="molecule type" value="Genomic_DNA"/>
</dbReference>
<keyword evidence="5" id="KW-0597">Phosphoprotein</keyword>
<evidence type="ECO:0000256" key="6">
    <source>
        <dbReference type="ARBA" id="ARBA00022832"/>
    </source>
</evidence>
<evidence type="ECO:0000256" key="5">
    <source>
        <dbReference type="ARBA" id="ARBA00022553"/>
    </source>
</evidence>
<comment type="catalytic activity">
    <reaction evidence="19">
        <text>a (2E)-enoyl-CoA + NADPH + H(+) = a 2,3-saturated acyl-CoA + NADP(+)</text>
        <dbReference type="Rhea" id="RHEA:33763"/>
        <dbReference type="ChEBI" id="CHEBI:15378"/>
        <dbReference type="ChEBI" id="CHEBI:57783"/>
        <dbReference type="ChEBI" id="CHEBI:58349"/>
        <dbReference type="ChEBI" id="CHEBI:58856"/>
        <dbReference type="ChEBI" id="CHEBI:65111"/>
        <dbReference type="EC" id="1.3.1.38"/>
    </reaction>
    <physiologicalReaction direction="left-to-right" evidence="19">
        <dbReference type="Rhea" id="RHEA:33764"/>
    </physiologicalReaction>
</comment>
<dbReference type="PANTHER" id="PTHR24317:SF7">
    <property type="entry name" value="PEROXISOMAL TRANS-2-ENOYL-COA REDUCTASE"/>
    <property type="match status" value="1"/>
</dbReference>
<accession>A0A7X5XS87</accession>
<comment type="function">
    <text evidence="12">Participates in chain elongation of fatty acids. Catalyzes the reduction of trans-2-enoyl-CoAs of varying chain lengths from 6:1 to 16:1, having maximum activity with 10:1 CoA. Has no 2,4-dienoyl-CoA reductase activity.</text>
</comment>
<keyword evidence="6" id="KW-0276">Fatty acid metabolism</keyword>
<comment type="subunit">
    <text evidence="13">Interacts with PEX5, probably required to target it into peroxisomes.</text>
</comment>
<keyword evidence="8" id="KW-0560">Oxidoreductase</keyword>
<comment type="subcellular location">
    <subcellularLocation>
        <location evidence="1">Peroxisome</location>
    </subcellularLocation>
</comment>
<evidence type="ECO:0000256" key="3">
    <source>
        <dbReference type="ARBA" id="ARBA00006484"/>
    </source>
</evidence>
<protein>
    <recommendedName>
        <fullName evidence="15">Peroxisomal trans-2-enoyl-CoA reductase</fullName>
        <ecNumber evidence="14">1.3.1.38</ecNumber>
    </recommendedName>
</protein>
<proteinExistence type="inferred from homology"/>
<keyword evidence="7" id="KW-0521">NADP</keyword>
<keyword evidence="4" id="KW-0444">Lipid biosynthesis</keyword>
<evidence type="ECO:0000256" key="20">
    <source>
        <dbReference type="ARBA" id="ARBA00049386"/>
    </source>
</evidence>
<comment type="catalytic activity">
    <reaction evidence="21">
        <text>(2E)-octenoyl-CoA + NADPH + H(+) = octanoyl-CoA + NADP(+)</text>
        <dbReference type="Rhea" id="RHEA:44952"/>
        <dbReference type="ChEBI" id="CHEBI:15378"/>
        <dbReference type="ChEBI" id="CHEBI:57386"/>
        <dbReference type="ChEBI" id="CHEBI:57783"/>
        <dbReference type="ChEBI" id="CHEBI:58349"/>
        <dbReference type="ChEBI" id="CHEBI:62242"/>
    </reaction>
    <physiologicalReaction direction="left-to-right" evidence="21">
        <dbReference type="Rhea" id="RHEA:44953"/>
    </physiologicalReaction>
</comment>
<dbReference type="InterPro" id="IPR036291">
    <property type="entry name" value="NAD(P)-bd_dom_sf"/>
</dbReference>
<evidence type="ECO:0000256" key="7">
    <source>
        <dbReference type="ARBA" id="ARBA00022857"/>
    </source>
</evidence>
<dbReference type="GO" id="GO:0006633">
    <property type="term" value="P:fatty acid biosynthetic process"/>
    <property type="evidence" value="ECO:0007669"/>
    <property type="project" value="UniProtKB-KW"/>
</dbReference>
<organism evidence="22 23">
    <name type="scientific">Sphingopyxis italica</name>
    <dbReference type="NCBI Taxonomy" id="1129133"/>
    <lineage>
        <taxon>Bacteria</taxon>
        <taxon>Pseudomonadati</taxon>
        <taxon>Pseudomonadota</taxon>
        <taxon>Alphaproteobacteria</taxon>
        <taxon>Sphingomonadales</taxon>
        <taxon>Sphingomonadaceae</taxon>
        <taxon>Sphingopyxis</taxon>
    </lineage>
</organism>
<evidence type="ECO:0000256" key="16">
    <source>
        <dbReference type="ARBA" id="ARBA00047570"/>
    </source>
</evidence>
<dbReference type="InterPro" id="IPR002347">
    <property type="entry name" value="SDR_fam"/>
</dbReference>
<dbReference type="PRINTS" id="PR00080">
    <property type="entry name" value="SDRFAMILY"/>
</dbReference>
<evidence type="ECO:0000256" key="8">
    <source>
        <dbReference type="ARBA" id="ARBA00023002"/>
    </source>
</evidence>
<evidence type="ECO:0000313" key="22">
    <source>
        <dbReference type="EMBL" id="NJB90101.1"/>
    </source>
</evidence>
<evidence type="ECO:0000256" key="2">
    <source>
        <dbReference type="ARBA" id="ARBA00005189"/>
    </source>
</evidence>
<comment type="catalytic activity">
    <reaction evidence="16">
        <text>(2E)-dodecenoyl-CoA + NADPH + H(+) = dodecanoyl-CoA + NADP(+)</text>
        <dbReference type="Rhea" id="RHEA:44964"/>
        <dbReference type="ChEBI" id="CHEBI:15378"/>
        <dbReference type="ChEBI" id="CHEBI:57330"/>
        <dbReference type="ChEBI" id="CHEBI:57375"/>
        <dbReference type="ChEBI" id="CHEBI:57783"/>
        <dbReference type="ChEBI" id="CHEBI:58349"/>
    </reaction>
    <physiologicalReaction direction="left-to-right" evidence="16">
        <dbReference type="Rhea" id="RHEA:44965"/>
    </physiologicalReaction>
</comment>
<dbReference type="SUPFAM" id="SSF51735">
    <property type="entry name" value="NAD(P)-binding Rossmann-fold domains"/>
    <property type="match status" value="1"/>
</dbReference>
<dbReference type="InterPro" id="IPR052388">
    <property type="entry name" value="Peroxisomal_t2-enoyl-CoA_red"/>
</dbReference>
<dbReference type="EC" id="1.3.1.38" evidence="14"/>
<dbReference type="RefSeq" id="WP_167921583.1">
    <property type="nucleotide sequence ID" value="NZ_JAATIT010000003.1"/>
</dbReference>
<keyword evidence="10" id="KW-0576">Peroxisome</keyword>
<dbReference type="FunFam" id="3.40.50.720:FF:000084">
    <property type="entry name" value="Short-chain dehydrogenase reductase"/>
    <property type="match status" value="1"/>
</dbReference>
<dbReference type="Pfam" id="PF13561">
    <property type="entry name" value="adh_short_C2"/>
    <property type="match status" value="1"/>
</dbReference>
<dbReference type="Proteomes" id="UP000535078">
    <property type="component" value="Unassembled WGS sequence"/>
</dbReference>
<dbReference type="Gene3D" id="3.40.50.720">
    <property type="entry name" value="NAD(P)-binding Rossmann-like Domain"/>
    <property type="match status" value="1"/>
</dbReference>
<comment type="catalytic activity">
    <reaction evidence="20">
        <text>(2E)-decenoyl-CoA + NADPH + H(+) = decanoyl-CoA + NADP(+)</text>
        <dbReference type="Rhea" id="RHEA:44960"/>
        <dbReference type="ChEBI" id="CHEBI:15378"/>
        <dbReference type="ChEBI" id="CHEBI:57783"/>
        <dbReference type="ChEBI" id="CHEBI:58349"/>
        <dbReference type="ChEBI" id="CHEBI:61406"/>
        <dbReference type="ChEBI" id="CHEBI:61430"/>
    </reaction>
    <physiologicalReaction direction="left-to-right" evidence="20">
        <dbReference type="Rhea" id="RHEA:44961"/>
    </physiologicalReaction>
</comment>
<evidence type="ECO:0000256" key="18">
    <source>
        <dbReference type="ARBA" id="ARBA00049108"/>
    </source>
</evidence>
<comment type="catalytic activity">
    <reaction evidence="17">
        <text>(2E)-tetradecenoyl-CoA + NADPH + H(+) = tetradecanoyl-CoA + NADP(+)</text>
        <dbReference type="Rhea" id="RHEA:44968"/>
        <dbReference type="ChEBI" id="CHEBI:15378"/>
        <dbReference type="ChEBI" id="CHEBI:57385"/>
        <dbReference type="ChEBI" id="CHEBI:57783"/>
        <dbReference type="ChEBI" id="CHEBI:58349"/>
        <dbReference type="ChEBI" id="CHEBI:61405"/>
    </reaction>
    <physiologicalReaction direction="left-to-right" evidence="17">
        <dbReference type="Rhea" id="RHEA:44969"/>
    </physiologicalReaction>
</comment>
<comment type="similarity">
    <text evidence="3">Belongs to the short-chain dehydrogenases/reductases (SDR) family.</text>
</comment>